<dbReference type="RefSeq" id="WP_035094005.1">
    <property type="nucleotide sequence ID" value="NZ_CP068983.1"/>
</dbReference>
<dbReference type="Gene3D" id="2.60.40.1880">
    <property type="entry name" value="Invasion associated locus B (IalB) protein"/>
    <property type="match status" value="1"/>
</dbReference>
<gene>
    <name evidence="2" type="ORF">ML536_20175</name>
</gene>
<dbReference type="Pfam" id="PF06776">
    <property type="entry name" value="IalB"/>
    <property type="match status" value="1"/>
</dbReference>
<dbReference type="EMBL" id="JALAZD010000004">
    <property type="protein sequence ID" value="MCI0129157.1"/>
    <property type="molecule type" value="Genomic_DNA"/>
</dbReference>
<evidence type="ECO:0000313" key="2">
    <source>
        <dbReference type="EMBL" id="MCI0129157.1"/>
    </source>
</evidence>
<dbReference type="InterPro" id="IPR038696">
    <property type="entry name" value="IalB_sf"/>
</dbReference>
<comment type="caution">
    <text evidence="2">The sequence shown here is derived from an EMBL/GenBank/DDBJ whole genome shotgun (WGS) entry which is preliminary data.</text>
</comment>
<name>A0AA41QQI1_9HYPH</name>
<feature type="chain" id="PRO_5041466500" evidence="1">
    <location>
        <begin position="26"/>
        <end position="170"/>
    </location>
</feature>
<keyword evidence="1" id="KW-0732">Signal</keyword>
<feature type="signal peptide" evidence="1">
    <location>
        <begin position="1"/>
        <end position="25"/>
    </location>
</feature>
<reference evidence="2" key="1">
    <citation type="submission" date="2022-03" db="EMBL/GenBank/DDBJ databases">
        <title>The complete genome sequence of a Methyloterrigena soli.</title>
        <authorList>
            <person name="Zi Z."/>
        </authorList>
    </citation>
    <scope>NUCLEOTIDE SEQUENCE</scope>
    <source>
        <strain evidence="2">M48</strain>
    </source>
</reference>
<proteinExistence type="predicted"/>
<evidence type="ECO:0000256" key="1">
    <source>
        <dbReference type="SAM" id="SignalP"/>
    </source>
</evidence>
<dbReference type="InterPro" id="IPR010642">
    <property type="entry name" value="Invasion_prot_B"/>
</dbReference>
<keyword evidence="3" id="KW-1185">Reference proteome</keyword>
<accession>A0AA41QQI1</accession>
<dbReference type="Proteomes" id="UP001156140">
    <property type="component" value="Unassembled WGS sequence"/>
</dbReference>
<dbReference type="AlphaFoldDB" id="A0AA41QQI1"/>
<protein>
    <submittedName>
        <fullName evidence="2">Invasion associated locus B family protein</fullName>
    </submittedName>
</protein>
<organism evidence="2 3">
    <name type="scientific">Paradevosia shaoguanensis</name>
    <dbReference type="NCBI Taxonomy" id="1335043"/>
    <lineage>
        <taxon>Bacteria</taxon>
        <taxon>Pseudomonadati</taxon>
        <taxon>Pseudomonadota</taxon>
        <taxon>Alphaproteobacteria</taxon>
        <taxon>Hyphomicrobiales</taxon>
        <taxon>Devosiaceae</taxon>
        <taxon>Paradevosia</taxon>
    </lineage>
</organism>
<sequence>MNFAHKRRAAFFLAGLALLTASAQAQGVRLLGDFRDWSSYAANDASGSVCFALSKPKSVNPTPDGYGQAYLYLTHRPTENVTNELNLVAGFTFAPDTPATLSVGSQVFQLFTENDAAWLQDPGQTDALASAIRAGSTLVIEGTSDKGIRVTQTFSLSGATAASKAIDTGC</sequence>
<evidence type="ECO:0000313" key="3">
    <source>
        <dbReference type="Proteomes" id="UP001156140"/>
    </source>
</evidence>